<dbReference type="RefSeq" id="WP_175552535.1">
    <property type="nucleotide sequence ID" value="NZ_FQZE01000021.1"/>
</dbReference>
<sequence>MKQTIILGIIILISFQSCEKDDDILENDYSIKSEITLPTDSPRGLAFDGEYL</sequence>
<proteinExistence type="predicted"/>
<keyword evidence="2" id="KW-1185">Reference proteome</keyword>
<organism evidence="1 2">
    <name type="scientific">Tangfeifania diversioriginum</name>
    <dbReference type="NCBI Taxonomy" id="1168035"/>
    <lineage>
        <taxon>Bacteria</taxon>
        <taxon>Pseudomonadati</taxon>
        <taxon>Bacteroidota</taxon>
        <taxon>Bacteroidia</taxon>
        <taxon>Marinilabiliales</taxon>
        <taxon>Prolixibacteraceae</taxon>
        <taxon>Tangfeifania</taxon>
    </lineage>
</organism>
<dbReference type="Proteomes" id="UP000184050">
    <property type="component" value="Unassembled WGS sequence"/>
</dbReference>
<protein>
    <submittedName>
        <fullName evidence="1">Uncharacterized protein</fullName>
    </submittedName>
</protein>
<evidence type="ECO:0000313" key="2">
    <source>
        <dbReference type="Proteomes" id="UP000184050"/>
    </source>
</evidence>
<gene>
    <name evidence="1" type="ORF">SAMN05444280_12122</name>
</gene>
<dbReference type="AlphaFoldDB" id="A0A1M6JT61"/>
<reference evidence="1 2" key="1">
    <citation type="submission" date="2016-11" db="EMBL/GenBank/DDBJ databases">
        <authorList>
            <person name="Jaros S."/>
            <person name="Januszkiewicz K."/>
            <person name="Wedrychowicz H."/>
        </authorList>
    </citation>
    <scope>NUCLEOTIDE SEQUENCE [LARGE SCALE GENOMIC DNA]</scope>
    <source>
        <strain evidence="1 2">DSM 27063</strain>
    </source>
</reference>
<dbReference type="PROSITE" id="PS51257">
    <property type="entry name" value="PROKAR_LIPOPROTEIN"/>
    <property type="match status" value="1"/>
</dbReference>
<dbReference type="EMBL" id="FQZE01000021">
    <property type="protein sequence ID" value="SHJ49917.1"/>
    <property type="molecule type" value="Genomic_DNA"/>
</dbReference>
<name>A0A1M6JT61_9BACT</name>
<accession>A0A1M6JT61</accession>
<evidence type="ECO:0000313" key="1">
    <source>
        <dbReference type="EMBL" id="SHJ49917.1"/>
    </source>
</evidence>